<dbReference type="AlphaFoldDB" id="A0A8H6A2F3"/>
<evidence type="ECO:0000313" key="1">
    <source>
        <dbReference type="EMBL" id="KAF5858148.1"/>
    </source>
</evidence>
<protein>
    <submittedName>
        <fullName evidence="1">Uncharacterized protein</fullName>
    </submittedName>
</protein>
<organism evidence="1 2">
    <name type="scientific">Petromyces alliaceus</name>
    <name type="common">Aspergillus alliaceus</name>
    <dbReference type="NCBI Taxonomy" id="209559"/>
    <lineage>
        <taxon>Eukaryota</taxon>
        <taxon>Fungi</taxon>
        <taxon>Dikarya</taxon>
        <taxon>Ascomycota</taxon>
        <taxon>Pezizomycotina</taxon>
        <taxon>Eurotiomycetes</taxon>
        <taxon>Eurotiomycetidae</taxon>
        <taxon>Eurotiales</taxon>
        <taxon>Aspergillaceae</taxon>
        <taxon>Aspergillus</taxon>
        <taxon>Aspergillus subgen. Circumdati</taxon>
    </lineage>
</organism>
<dbReference type="Proteomes" id="UP000541154">
    <property type="component" value="Unassembled WGS sequence"/>
</dbReference>
<name>A0A8H6A2F3_PETAA</name>
<reference evidence="1 2" key="1">
    <citation type="submission" date="2019-04" db="EMBL/GenBank/DDBJ databases">
        <title>Aspergillus burnettii sp. nov., novel species from soil in southeast Queensland.</title>
        <authorList>
            <person name="Gilchrist C.L.M."/>
            <person name="Pitt J.I."/>
            <person name="Lange L."/>
            <person name="Lacey H.J."/>
            <person name="Vuong D."/>
            <person name="Midgley D.J."/>
            <person name="Greenfield P."/>
            <person name="Bradbury M."/>
            <person name="Lacey E."/>
            <person name="Busk P.K."/>
            <person name="Pilgaard B."/>
            <person name="Chooi Y.H."/>
            <person name="Piggott A.M."/>
        </authorList>
    </citation>
    <scope>NUCLEOTIDE SEQUENCE [LARGE SCALE GENOMIC DNA]</scope>
    <source>
        <strain evidence="1 2">FRR 5400</strain>
    </source>
</reference>
<proteinExistence type="predicted"/>
<sequence length="349" mass="39114">MPGAEKSRLSRAVDGYNFVVVTTQEALNMGLKQYFGCGNLPATLVCFIMGEDGSSIAEAITLDEPMKHSGAVNPFTIPNGTALTDEGIQEDARCQICGWPSIPDQIATDRSSQRSTRCHRARKWREKYRISAYNVLSQADKVDGKDQMWLFETTVNLVAQECGNSLLWQQPRRKGSKIARVGNTVRHSRQPSAAPLNLDSTVTQRVPVINGMNRTLLTKAFGDLFLELNPEWCCIFYAHRTRPHQPRFSGMLLEPSLPETFSVKAEPAGEDTAYIESQSYTLIISLVSFKEHFVVLEHNIEFNIKAVQGYDTNSDKLNVVETDKYELWEDGTGNVRLERNAGTPEVIHQ</sequence>
<gene>
    <name evidence="1" type="ORF">ETB97_004752</name>
</gene>
<comment type="caution">
    <text evidence="1">The sequence shown here is derived from an EMBL/GenBank/DDBJ whole genome shotgun (WGS) entry which is preliminary data.</text>
</comment>
<accession>A0A8H6A2F3</accession>
<keyword evidence="2" id="KW-1185">Reference proteome</keyword>
<dbReference type="EMBL" id="SPNV01000218">
    <property type="protein sequence ID" value="KAF5858148.1"/>
    <property type="molecule type" value="Genomic_DNA"/>
</dbReference>
<evidence type="ECO:0000313" key="2">
    <source>
        <dbReference type="Proteomes" id="UP000541154"/>
    </source>
</evidence>